<proteinExistence type="predicted"/>
<reference evidence="1" key="1">
    <citation type="submission" date="2020-09" db="EMBL/GenBank/DDBJ databases">
        <title>Bosea spartocytisi sp. nov. a root nodule endophyte of Spartocytisus supranubius in the high mountain ecosystem fo the Teide National Park (Canary Islands, Spain).</title>
        <authorList>
            <person name="Pulido-Suarez L."/>
            <person name="Peix A."/>
            <person name="Igual J.M."/>
            <person name="Socas-Perez N."/>
            <person name="Velazquez E."/>
            <person name="Flores-Felix J.D."/>
            <person name="Leon-Barrios M."/>
        </authorList>
    </citation>
    <scope>NUCLEOTIDE SEQUENCE</scope>
    <source>
        <strain evidence="1">SSUT16</strain>
    </source>
</reference>
<name>A0A927EEM6_9HYPH</name>
<organism evidence="1 2">
    <name type="scientific">Bosea spartocytisi</name>
    <dbReference type="NCBI Taxonomy" id="2773451"/>
    <lineage>
        <taxon>Bacteria</taxon>
        <taxon>Pseudomonadati</taxon>
        <taxon>Pseudomonadota</taxon>
        <taxon>Alphaproteobacteria</taxon>
        <taxon>Hyphomicrobiales</taxon>
        <taxon>Boseaceae</taxon>
        <taxon>Bosea</taxon>
    </lineage>
</organism>
<dbReference type="Gene3D" id="3.40.630.30">
    <property type="match status" value="1"/>
</dbReference>
<evidence type="ECO:0000313" key="2">
    <source>
        <dbReference type="Proteomes" id="UP000619295"/>
    </source>
</evidence>
<sequence>MLIVIPGSEVGRQPALKDRAYRFRHAIFVEQKGWEEVRRPDGCERD</sequence>
<protein>
    <submittedName>
        <fullName evidence="1">Uncharacterized protein</fullName>
    </submittedName>
</protein>
<dbReference type="EMBL" id="JACXWY010000048">
    <property type="protein sequence ID" value="MBD3849602.1"/>
    <property type="molecule type" value="Genomic_DNA"/>
</dbReference>
<evidence type="ECO:0000313" key="1">
    <source>
        <dbReference type="EMBL" id="MBD3849602.1"/>
    </source>
</evidence>
<comment type="caution">
    <text evidence="1">The sequence shown here is derived from an EMBL/GenBank/DDBJ whole genome shotgun (WGS) entry which is preliminary data.</text>
</comment>
<dbReference type="Proteomes" id="UP000619295">
    <property type="component" value="Unassembled WGS sequence"/>
</dbReference>
<accession>A0A927EEM6</accession>
<dbReference type="AlphaFoldDB" id="A0A927EEM6"/>
<dbReference type="RefSeq" id="WP_191126106.1">
    <property type="nucleotide sequence ID" value="NZ_JACXWY010000048.1"/>
</dbReference>
<keyword evidence="2" id="KW-1185">Reference proteome</keyword>
<gene>
    <name evidence="1" type="ORF">IED13_28225</name>
</gene>